<dbReference type="Gene3D" id="2.40.50.1020">
    <property type="entry name" value="LytTr DNA-binding domain"/>
    <property type="match status" value="1"/>
</dbReference>
<dbReference type="EMBL" id="PYAW01000002">
    <property type="protein sequence ID" value="PSL48305.1"/>
    <property type="molecule type" value="Genomic_DNA"/>
</dbReference>
<dbReference type="GO" id="GO:0003677">
    <property type="term" value="F:DNA binding"/>
    <property type="evidence" value="ECO:0007669"/>
    <property type="project" value="InterPro"/>
</dbReference>
<dbReference type="SMART" id="SM00850">
    <property type="entry name" value="LytTR"/>
    <property type="match status" value="1"/>
</dbReference>
<dbReference type="Gene3D" id="3.40.50.2300">
    <property type="match status" value="1"/>
</dbReference>
<evidence type="ECO:0000313" key="4">
    <source>
        <dbReference type="EMBL" id="PSL48305.1"/>
    </source>
</evidence>
<sequence>MVPAAASDLKTGWTMINALIIDDEPINIINLQRLLEQHCPGVRVTGTANGAADGITAIQQLRPDLVFLDIQLPDKNGFELLKELPSADFALIFVTAFDQYGIQAVKFAAMDYLLKPVDTEELKTAVEKASSVIAKKKQSQQMQYLVEILHQGQQKDEHRIALPSLKETRFVYTKDIVRCESSNSYTHFYIKDGEKITVAVSIYEYEEMLAPYGFVRCHQSHLVNKKFVRSMVKESGGYLLMEDGVQVPVSRARRDELKKGLV</sequence>
<accession>A0A2P8HQ18</accession>
<feature type="domain" description="Response regulatory" evidence="2">
    <location>
        <begin position="17"/>
        <end position="130"/>
    </location>
</feature>
<feature type="domain" description="HTH LytTR-type" evidence="3">
    <location>
        <begin position="160"/>
        <end position="262"/>
    </location>
</feature>
<evidence type="ECO:0000259" key="2">
    <source>
        <dbReference type="PROSITE" id="PS50110"/>
    </source>
</evidence>
<dbReference type="PROSITE" id="PS50110">
    <property type="entry name" value="RESPONSE_REGULATORY"/>
    <property type="match status" value="1"/>
</dbReference>
<evidence type="ECO:0000313" key="5">
    <source>
        <dbReference type="Proteomes" id="UP000240971"/>
    </source>
</evidence>
<dbReference type="GO" id="GO:0000156">
    <property type="term" value="F:phosphorelay response regulator activity"/>
    <property type="evidence" value="ECO:0007669"/>
    <property type="project" value="InterPro"/>
</dbReference>
<dbReference type="PANTHER" id="PTHR37299">
    <property type="entry name" value="TRANSCRIPTIONAL REGULATOR-RELATED"/>
    <property type="match status" value="1"/>
</dbReference>
<dbReference type="Pfam" id="PF00072">
    <property type="entry name" value="Response_reg"/>
    <property type="match status" value="1"/>
</dbReference>
<evidence type="ECO:0000259" key="3">
    <source>
        <dbReference type="PROSITE" id="PS50930"/>
    </source>
</evidence>
<proteinExistence type="predicted"/>
<name>A0A2P8HQ18_CHINA</name>
<protein>
    <submittedName>
        <fullName evidence="4">LytTR family two component transcriptional regulator</fullName>
    </submittedName>
</protein>
<dbReference type="PROSITE" id="PS50930">
    <property type="entry name" value="HTH_LYTTR"/>
    <property type="match status" value="1"/>
</dbReference>
<dbReference type="SMART" id="SM00448">
    <property type="entry name" value="REC"/>
    <property type="match status" value="1"/>
</dbReference>
<dbReference type="SUPFAM" id="SSF52172">
    <property type="entry name" value="CheY-like"/>
    <property type="match status" value="1"/>
</dbReference>
<reference evidence="4 5" key="1">
    <citation type="submission" date="2018-03" db="EMBL/GenBank/DDBJ databases">
        <title>Genomic Encyclopedia of Archaeal and Bacterial Type Strains, Phase II (KMG-II): from individual species to whole genera.</title>
        <authorList>
            <person name="Goeker M."/>
        </authorList>
    </citation>
    <scope>NUCLEOTIDE SEQUENCE [LARGE SCALE GENOMIC DNA]</scope>
    <source>
        <strain evidence="4 5">DSM 24859</strain>
    </source>
</reference>
<dbReference type="Pfam" id="PF04397">
    <property type="entry name" value="LytTR"/>
    <property type="match status" value="1"/>
</dbReference>
<keyword evidence="5" id="KW-1185">Reference proteome</keyword>
<dbReference type="InterPro" id="IPR001789">
    <property type="entry name" value="Sig_transdc_resp-reg_receiver"/>
</dbReference>
<evidence type="ECO:0000256" key="1">
    <source>
        <dbReference type="PROSITE-ProRule" id="PRU00169"/>
    </source>
</evidence>
<keyword evidence="1" id="KW-0597">Phosphoprotein</keyword>
<dbReference type="Proteomes" id="UP000240971">
    <property type="component" value="Unassembled WGS sequence"/>
</dbReference>
<feature type="modified residue" description="4-aspartylphosphate" evidence="1">
    <location>
        <position position="69"/>
    </location>
</feature>
<dbReference type="AlphaFoldDB" id="A0A2P8HQ18"/>
<dbReference type="PANTHER" id="PTHR37299:SF1">
    <property type="entry name" value="STAGE 0 SPORULATION PROTEIN A HOMOLOG"/>
    <property type="match status" value="1"/>
</dbReference>
<organism evidence="4 5">
    <name type="scientific">Chitinophaga niastensis</name>
    <dbReference type="NCBI Taxonomy" id="536980"/>
    <lineage>
        <taxon>Bacteria</taxon>
        <taxon>Pseudomonadati</taxon>
        <taxon>Bacteroidota</taxon>
        <taxon>Chitinophagia</taxon>
        <taxon>Chitinophagales</taxon>
        <taxon>Chitinophagaceae</taxon>
        <taxon>Chitinophaga</taxon>
    </lineage>
</organism>
<comment type="caution">
    <text evidence="4">The sequence shown here is derived from an EMBL/GenBank/DDBJ whole genome shotgun (WGS) entry which is preliminary data.</text>
</comment>
<dbReference type="InterPro" id="IPR046947">
    <property type="entry name" value="LytR-like"/>
</dbReference>
<gene>
    <name evidence="4" type="ORF">CLV51_1021172</name>
</gene>
<dbReference type="InterPro" id="IPR011006">
    <property type="entry name" value="CheY-like_superfamily"/>
</dbReference>
<dbReference type="InterPro" id="IPR007492">
    <property type="entry name" value="LytTR_DNA-bd_dom"/>
</dbReference>